<dbReference type="EMBL" id="JBAHYK010001448">
    <property type="protein sequence ID" value="KAL0567982.1"/>
    <property type="molecule type" value="Genomic_DNA"/>
</dbReference>
<reference evidence="1 2" key="1">
    <citation type="submission" date="2024-02" db="EMBL/GenBank/DDBJ databases">
        <title>A draft genome for the cacao thread blight pathogen Marasmius crinis-equi.</title>
        <authorList>
            <person name="Cohen S.P."/>
            <person name="Baruah I.K."/>
            <person name="Amoako-Attah I."/>
            <person name="Bukari Y."/>
            <person name="Meinhardt L.W."/>
            <person name="Bailey B.A."/>
        </authorList>
    </citation>
    <scope>NUCLEOTIDE SEQUENCE [LARGE SCALE GENOMIC DNA]</scope>
    <source>
        <strain evidence="1 2">GH-76</strain>
    </source>
</reference>
<sequence length="375" mass="42180">MTRSRNLPLSISLGLPTDEQLNRAEDDQFDPGLEALVYHCDRWRSLEIYGGAIWLLDDPVFYTIKGRLPLLERLKIQQIFSASDVETHYDVFSECPRLTNIHTEWPSTYTQADSLLSLLELPWSQVRSWVLSVRDVATLLSKPCEGLERLRIDDVDADTPGNSSTDEESLVSNVSSLELVGDGKAAFLMHLLNITTFPQMSTLNVTGYISSWYSPLLNCLVHSSCTITCLSLHHDSTSGFDTNHIISLLRHTPMVRTFALESWALSQEFVQSFALSYEKLSTPNHLLPGLKDFTLWLHRVPEVEDTAIVDALASRWLPEPENTQLVGATCLRDVTIKLTGPELDPQNREGFFASDLPTLRDLRVAGMRIGVVSHR</sequence>
<comment type="caution">
    <text evidence="1">The sequence shown here is derived from an EMBL/GenBank/DDBJ whole genome shotgun (WGS) entry which is preliminary data.</text>
</comment>
<keyword evidence="2" id="KW-1185">Reference proteome</keyword>
<evidence type="ECO:0008006" key="3">
    <source>
        <dbReference type="Google" id="ProtNLM"/>
    </source>
</evidence>
<organism evidence="1 2">
    <name type="scientific">Marasmius crinis-equi</name>
    <dbReference type="NCBI Taxonomy" id="585013"/>
    <lineage>
        <taxon>Eukaryota</taxon>
        <taxon>Fungi</taxon>
        <taxon>Dikarya</taxon>
        <taxon>Basidiomycota</taxon>
        <taxon>Agaricomycotina</taxon>
        <taxon>Agaricomycetes</taxon>
        <taxon>Agaricomycetidae</taxon>
        <taxon>Agaricales</taxon>
        <taxon>Marasmiineae</taxon>
        <taxon>Marasmiaceae</taxon>
        <taxon>Marasmius</taxon>
    </lineage>
</organism>
<gene>
    <name evidence="1" type="ORF">V5O48_014010</name>
</gene>
<dbReference type="InterPro" id="IPR032675">
    <property type="entry name" value="LRR_dom_sf"/>
</dbReference>
<name>A0ABR3EYH8_9AGAR</name>
<dbReference type="Gene3D" id="3.80.10.10">
    <property type="entry name" value="Ribonuclease Inhibitor"/>
    <property type="match status" value="1"/>
</dbReference>
<evidence type="ECO:0000313" key="2">
    <source>
        <dbReference type="Proteomes" id="UP001465976"/>
    </source>
</evidence>
<proteinExistence type="predicted"/>
<protein>
    <recommendedName>
        <fullName evidence="3">F-box domain-containing protein</fullName>
    </recommendedName>
</protein>
<evidence type="ECO:0000313" key="1">
    <source>
        <dbReference type="EMBL" id="KAL0567982.1"/>
    </source>
</evidence>
<accession>A0ABR3EYH8</accession>
<dbReference type="Proteomes" id="UP001465976">
    <property type="component" value="Unassembled WGS sequence"/>
</dbReference>